<name>A0ABS6FV35_9BACL</name>
<sequence>MDRQEVADWIESNLLDSDPWDRASVQKQAVAVAQAERNLTRWYPDIVPMAVSIVAFQAVWELYGVDPVLKYQRHAVKSLGDNGETISYKDKEERSVVAPEVRELLGPTAEELAEEEAAEEAQRQYGGALI</sequence>
<evidence type="ECO:0000313" key="1">
    <source>
        <dbReference type="EMBL" id="MBU5673243.1"/>
    </source>
</evidence>
<comment type="caution">
    <text evidence="1">The sequence shown here is derived from an EMBL/GenBank/DDBJ whole genome shotgun (WGS) entry which is preliminary data.</text>
</comment>
<evidence type="ECO:0000313" key="2">
    <source>
        <dbReference type="Proteomes" id="UP000743001"/>
    </source>
</evidence>
<dbReference type="RefSeq" id="WP_216479794.1">
    <property type="nucleotide sequence ID" value="NZ_JAHLQJ010000013.1"/>
</dbReference>
<organism evidence="1 2">
    <name type="scientific">Paenibacillus brevis</name>
    <dbReference type="NCBI Taxonomy" id="2841508"/>
    <lineage>
        <taxon>Bacteria</taxon>
        <taxon>Bacillati</taxon>
        <taxon>Bacillota</taxon>
        <taxon>Bacilli</taxon>
        <taxon>Bacillales</taxon>
        <taxon>Paenibacillaceae</taxon>
        <taxon>Paenibacillus</taxon>
    </lineage>
</organism>
<reference evidence="1 2" key="1">
    <citation type="submission" date="2021-06" db="EMBL/GenBank/DDBJ databases">
        <authorList>
            <person name="Sun Q."/>
            <person name="Li D."/>
        </authorList>
    </citation>
    <scope>NUCLEOTIDE SEQUENCE [LARGE SCALE GENOMIC DNA]</scope>
    <source>
        <strain evidence="1 2">MSJ-6</strain>
    </source>
</reference>
<keyword evidence="2" id="KW-1185">Reference proteome</keyword>
<protein>
    <submittedName>
        <fullName evidence="1">Uncharacterized protein</fullName>
    </submittedName>
</protein>
<gene>
    <name evidence="1" type="ORF">KQJ23_15550</name>
</gene>
<dbReference type="Proteomes" id="UP000743001">
    <property type="component" value="Unassembled WGS sequence"/>
</dbReference>
<accession>A0ABS6FV35</accession>
<dbReference type="EMBL" id="JAHLQJ010000013">
    <property type="protein sequence ID" value="MBU5673243.1"/>
    <property type="molecule type" value="Genomic_DNA"/>
</dbReference>
<proteinExistence type="predicted"/>